<evidence type="ECO:0000256" key="1">
    <source>
        <dbReference type="SAM" id="Coils"/>
    </source>
</evidence>
<reference evidence="2" key="2">
    <citation type="submission" date="2022-01" db="EMBL/GenBank/DDBJ databases">
        <authorList>
            <person name="Yamashiro T."/>
            <person name="Shiraishi A."/>
            <person name="Satake H."/>
            <person name="Nakayama K."/>
        </authorList>
    </citation>
    <scope>NUCLEOTIDE SEQUENCE</scope>
</reference>
<evidence type="ECO:0000313" key="2">
    <source>
        <dbReference type="EMBL" id="GJS88114.1"/>
    </source>
</evidence>
<keyword evidence="3" id="KW-1185">Reference proteome</keyword>
<feature type="coiled-coil region" evidence="1">
    <location>
        <begin position="38"/>
        <end position="68"/>
    </location>
</feature>
<keyword evidence="1" id="KW-0175">Coiled coil</keyword>
<organism evidence="2 3">
    <name type="scientific">Tanacetum coccineum</name>
    <dbReference type="NCBI Taxonomy" id="301880"/>
    <lineage>
        <taxon>Eukaryota</taxon>
        <taxon>Viridiplantae</taxon>
        <taxon>Streptophyta</taxon>
        <taxon>Embryophyta</taxon>
        <taxon>Tracheophyta</taxon>
        <taxon>Spermatophyta</taxon>
        <taxon>Magnoliopsida</taxon>
        <taxon>eudicotyledons</taxon>
        <taxon>Gunneridae</taxon>
        <taxon>Pentapetalae</taxon>
        <taxon>asterids</taxon>
        <taxon>campanulids</taxon>
        <taxon>Asterales</taxon>
        <taxon>Asteraceae</taxon>
        <taxon>Asteroideae</taxon>
        <taxon>Anthemideae</taxon>
        <taxon>Anthemidinae</taxon>
        <taxon>Tanacetum</taxon>
    </lineage>
</organism>
<reference evidence="2" key="1">
    <citation type="journal article" date="2022" name="Int. J. Mol. Sci.">
        <title>Draft Genome of Tanacetum Coccineum: Genomic Comparison of Closely Related Tanacetum-Family Plants.</title>
        <authorList>
            <person name="Yamashiro T."/>
            <person name="Shiraishi A."/>
            <person name="Nakayama K."/>
            <person name="Satake H."/>
        </authorList>
    </citation>
    <scope>NUCLEOTIDE SEQUENCE</scope>
</reference>
<dbReference type="Proteomes" id="UP001151760">
    <property type="component" value="Unassembled WGS sequence"/>
</dbReference>
<sequence>MEILNPSYSSLSKAPRLFPNQQWMVGISLAGSQELISLERNEETKRFLEQIIFKLNEQVKKLERLQLRKGSKRKRKLNEWQAQMDADTTYGQIVLDATSGLEIGRTRGRTMQREAKWTYCKFDDINAKLQLNADQ</sequence>
<comment type="caution">
    <text evidence="2">The sequence shown here is derived from an EMBL/GenBank/DDBJ whole genome shotgun (WGS) entry which is preliminary data.</text>
</comment>
<proteinExistence type="predicted"/>
<dbReference type="EMBL" id="BQNB010011250">
    <property type="protein sequence ID" value="GJS88114.1"/>
    <property type="molecule type" value="Genomic_DNA"/>
</dbReference>
<evidence type="ECO:0000313" key="3">
    <source>
        <dbReference type="Proteomes" id="UP001151760"/>
    </source>
</evidence>
<gene>
    <name evidence="2" type="ORF">Tco_0770750</name>
</gene>
<name>A0ABQ4ZD38_9ASTR</name>
<accession>A0ABQ4ZD38</accession>
<protein>
    <submittedName>
        <fullName evidence="2">Uncharacterized protein</fullName>
    </submittedName>
</protein>